<dbReference type="WBParaSite" id="RSKR_0000781400.1">
    <property type="protein sequence ID" value="RSKR_0000781400.1"/>
    <property type="gene ID" value="RSKR_0000781400"/>
</dbReference>
<reference evidence="2" key="1">
    <citation type="submission" date="2016-11" db="UniProtKB">
        <authorList>
            <consortium name="WormBaseParasite"/>
        </authorList>
    </citation>
    <scope>IDENTIFICATION</scope>
    <source>
        <strain evidence="2">KR3021</strain>
    </source>
</reference>
<accession>A0AC35U521</accession>
<evidence type="ECO:0000313" key="1">
    <source>
        <dbReference type="Proteomes" id="UP000095286"/>
    </source>
</evidence>
<evidence type="ECO:0000313" key="2">
    <source>
        <dbReference type="WBParaSite" id="RSKR_0000781400.1"/>
    </source>
</evidence>
<name>A0AC35U521_9BILA</name>
<protein>
    <submittedName>
        <fullName evidence="2">Sulfatase domain-containing protein</fullName>
    </submittedName>
</protein>
<organism evidence="1 2">
    <name type="scientific">Rhabditophanes sp. KR3021</name>
    <dbReference type="NCBI Taxonomy" id="114890"/>
    <lineage>
        <taxon>Eukaryota</taxon>
        <taxon>Metazoa</taxon>
        <taxon>Ecdysozoa</taxon>
        <taxon>Nematoda</taxon>
        <taxon>Chromadorea</taxon>
        <taxon>Rhabditida</taxon>
        <taxon>Tylenchina</taxon>
        <taxon>Panagrolaimomorpha</taxon>
        <taxon>Strongyloidoidea</taxon>
        <taxon>Alloionematidae</taxon>
        <taxon>Rhabditophanes</taxon>
    </lineage>
</organism>
<proteinExistence type="predicted"/>
<sequence length="606" mass="70033">MIIGPLNIGQTNDLNEDKSNGMEKDVINGNTEHTSNRYIPTDDNNNGTEESITGKEYVWSLDDNGSFYYSNQTLTEVPNPKLTKLSSEAFNALDLLSMSDSKVLEDYEFSHMFENKCRWPMLSTTSSDYVALLKHVRHFNCQSKNSIEKLVIQSRDGSFFIGKPENSVISNNINCWSQKLTGSLRPNVKKWKFTGPKVNLPLETHIHIHMDQFVITCIEMNDSLNGNVEGKIVFEEPFASLSNVKKYLKETVRATKFNPSISILAIDSVSRNQFHRHMVKSAKFLAKNKFHLLQGYTKVGDNSAVNMMATFGGLTYDEKARWMTDRVSPSISLGKTNLSQSLIKHKDKFIWQKYREKGCITQYNDDISNSGYGIFQYNPFRGFEAPPTHYYFRPYYEYLYQKLAATGSKCLNGKYLLRIFLNIWERFSHTFAFKCHFSFNFLTKFTHDSANNLELFDEPLVEALERMKYNGVFEETIIIIMGDHGQRVSSIQKTYYGRIEERMPLMAIYLPDSFTKQYKEAVQNLRYNKNRLTSNFDIYETILDIVDTNRLKNMHKDEVSKEKGMSLFRNQISVDRNCFDAKVPENFCVCQENVKAINVSEDIKGN</sequence>
<dbReference type="Proteomes" id="UP000095286">
    <property type="component" value="Unplaced"/>
</dbReference>